<dbReference type="Gene3D" id="3.30.470.20">
    <property type="entry name" value="ATP-grasp fold, B domain"/>
    <property type="match status" value="1"/>
</dbReference>
<dbReference type="EC" id="6.3.4.13" evidence="4 12"/>
<comment type="similarity">
    <text evidence="9 12">Belongs to the GARS family.</text>
</comment>
<dbReference type="InterPro" id="IPR020560">
    <property type="entry name" value="PRibGlycinamide_synth_C-dom"/>
</dbReference>
<dbReference type="InterPro" id="IPR011761">
    <property type="entry name" value="ATP-grasp"/>
</dbReference>
<name>A0A399F747_9DEIN</name>
<dbReference type="InterPro" id="IPR020559">
    <property type="entry name" value="PRibGlycinamide_synth_CS"/>
</dbReference>
<dbReference type="PROSITE" id="PS50975">
    <property type="entry name" value="ATP_GRASP"/>
    <property type="match status" value="1"/>
</dbReference>
<dbReference type="GO" id="GO:0004637">
    <property type="term" value="F:phosphoribosylamine-glycine ligase activity"/>
    <property type="evidence" value="ECO:0007669"/>
    <property type="project" value="UniProtKB-UniRule"/>
</dbReference>
<dbReference type="SMART" id="SM01209">
    <property type="entry name" value="GARS_A"/>
    <property type="match status" value="1"/>
</dbReference>
<reference evidence="15 16" key="1">
    <citation type="submission" date="2018-08" db="EMBL/GenBank/DDBJ databases">
        <title>Meiothermus granaticius genome AF-68 sequencing project.</title>
        <authorList>
            <person name="Da Costa M.S."/>
            <person name="Albuquerque L."/>
            <person name="Raposo P."/>
            <person name="Froufe H.J.C."/>
            <person name="Barroso C.S."/>
            <person name="Egas C."/>
        </authorList>
    </citation>
    <scope>NUCLEOTIDE SEQUENCE [LARGE SCALE GENOMIC DNA]</scope>
    <source>
        <strain evidence="15 16">AF-68</strain>
    </source>
</reference>
<organism evidence="15 16">
    <name type="scientific">Meiothermus granaticius NBRC 107808</name>
    <dbReference type="NCBI Taxonomy" id="1227551"/>
    <lineage>
        <taxon>Bacteria</taxon>
        <taxon>Thermotogati</taxon>
        <taxon>Deinococcota</taxon>
        <taxon>Deinococci</taxon>
        <taxon>Thermales</taxon>
        <taxon>Thermaceae</taxon>
        <taxon>Meiothermus</taxon>
    </lineage>
</organism>
<dbReference type="SUPFAM" id="SSF51246">
    <property type="entry name" value="Rudiment single hybrid motif"/>
    <property type="match status" value="1"/>
</dbReference>
<evidence type="ECO:0000256" key="13">
    <source>
        <dbReference type="PROSITE-ProRule" id="PRU00409"/>
    </source>
</evidence>
<dbReference type="PROSITE" id="PS00184">
    <property type="entry name" value="GARS"/>
    <property type="match status" value="1"/>
</dbReference>
<comment type="catalytic activity">
    <reaction evidence="12">
        <text>5-phospho-beta-D-ribosylamine + glycine + ATP = N(1)-(5-phospho-beta-D-ribosyl)glycinamide + ADP + phosphate + H(+)</text>
        <dbReference type="Rhea" id="RHEA:17453"/>
        <dbReference type="ChEBI" id="CHEBI:15378"/>
        <dbReference type="ChEBI" id="CHEBI:30616"/>
        <dbReference type="ChEBI" id="CHEBI:43474"/>
        <dbReference type="ChEBI" id="CHEBI:57305"/>
        <dbReference type="ChEBI" id="CHEBI:58681"/>
        <dbReference type="ChEBI" id="CHEBI:143788"/>
        <dbReference type="ChEBI" id="CHEBI:456216"/>
        <dbReference type="EC" id="6.3.4.13"/>
    </reaction>
</comment>
<keyword evidence="16" id="KW-1185">Reference proteome</keyword>
<dbReference type="Gene3D" id="3.30.1490.20">
    <property type="entry name" value="ATP-grasp fold, A domain"/>
    <property type="match status" value="1"/>
</dbReference>
<dbReference type="Gene3D" id="3.40.50.20">
    <property type="match status" value="1"/>
</dbReference>
<evidence type="ECO:0000256" key="10">
    <source>
        <dbReference type="ARBA" id="ARBA00042242"/>
    </source>
</evidence>
<dbReference type="Gene3D" id="3.90.600.10">
    <property type="entry name" value="Phosphoribosylglycinamide synthetase, C-terminal domain"/>
    <property type="match status" value="1"/>
</dbReference>
<dbReference type="SMART" id="SM01210">
    <property type="entry name" value="GARS_C"/>
    <property type="match status" value="1"/>
</dbReference>
<protein>
    <recommendedName>
        <fullName evidence="4 12">Phosphoribosylamine--glycine ligase</fullName>
        <ecNumber evidence="4 12">6.3.4.13</ecNumber>
    </recommendedName>
    <alternativeName>
        <fullName evidence="12">GARS</fullName>
    </alternativeName>
    <alternativeName>
        <fullName evidence="10 12">Glycinamide ribonucleotide synthetase</fullName>
    </alternativeName>
    <alternativeName>
        <fullName evidence="11 12">Phosphoribosylglycinamide synthetase</fullName>
    </alternativeName>
</protein>
<keyword evidence="6 13" id="KW-0547">Nucleotide-binding</keyword>
<dbReference type="GO" id="GO:0046872">
    <property type="term" value="F:metal ion binding"/>
    <property type="evidence" value="ECO:0007669"/>
    <property type="project" value="InterPro"/>
</dbReference>
<evidence type="ECO:0000256" key="11">
    <source>
        <dbReference type="ARBA" id="ARBA00042864"/>
    </source>
</evidence>
<dbReference type="InterPro" id="IPR037123">
    <property type="entry name" value="PRibGlycinamide_synth_C_sf"/>
</dbReference>
<evidence type="ECO:0000256" key="12">
    <source>
        <dbReference type="HAMAP-Rule" id="MF_00138"/>
    </source>
</evidence>
<comment type="cofactor">
    <cofactor evidence="1">
        <name>Mn(2+)</name>
        <dbReference type="ChEBI" id="CHEBI:29035"/>
    </cofactor>
</comment>
<gene>
    <name evidence="12 15" type="primary">purD</name>
    <name evidence="15" type="ORF">Mgrana_01644</name>
</gene>
<keyword evidence="5 12" id="KW-0436">Ligase</keyword>
<dbReference type="GO" id="GO:0006189">
    <property type="term" value="P:'de novo' IMP biosynthetic process"/>
    <property type="evidence" value="ECO:0007669"/>
    <property type="project" value="UniProtKB-UniRule"/>
</dbReference>
<dbReference type="InterPro" id="IPR020561">
    <property type="entry name" value="PRibGlycinamid_synth_ATP-grasp"/>
</dbReference>
<keyword evidence="8 13" id="KW-0067">ATP-binding</keyword>
<feature type="domain" description="ATP-grasp" evidence="14">
    <location>
        <begin position="70"/>
        <end position="271"/>
    </location>
</feature>
<dbReference type="SUPFAM" id="SSF52440">
    <property type="entry name" value="PreATP-grasp domain"/>
    <property type="match status" value="1"/>
</dbReference>
<comment type="cofactor">
    <cofactor evidence="2">
        <name>Mg(2+)</name>
        <dbReference type="ChEBI" id="CHEBI:18420"/>
    </cofactor>
</comment>
<dbReference type="NCBIfam" id="TIGR00877">
    <property type="entry name" value="purD"/>
    <property type="match status" value="1"/>
</dbReference>
<keyword evidence="7 12" id="KW-0658">Purine biosynthesis</keyword>
<comment type="caution">
    <text evidence="15">The sequence shown here is derived from an EMBL/GenBank/DDBJ whole genome shotgun (WGS) entry which is preliminary data.</text>
</comment>
<dbReference type="EMBL" id="QWLB01000019">
    <property type="protein sequence ID" value="RIH92484.1"/>
    <property type="molecule type" value="Genomic_DNA"/>
</dbReference>
<dbReference type="SUPFAM" id="SSF56059">
    <property type="entry name" value="Glutathione synthetase ATP-binding domain-like"/>
    <property type="match status" value="1"/>
</dbReference>
<evidence type="ECO:0000256" key="5">
    <source>
        <dbReference type="ARBA" id="ARBA00022598"/>
    </source>
</evidence>
<dbReference type="GO" id="GO:0005524">
    <property type="term" value="F:ATP binding"/>
    <property type="evidence" value="ECO:0007669"/>
    <property type="project" value="UniProtKB-UniRule"/>
</dbReference>
<dbReference type="InterPro" id="IPR011054">
    <property type="entry name" value="Rudment_hybrid_motif"/>
</dbReference>
<dbReference type="Pfam" id="PF02844">
    <property type="entry name" value="GARS_N"/>
    <property type="match status" value="1"/>
</dbReference>
<dbReference type="PANTHER" id="PTHR43472">
    <property type="entry name" value="PHOSPHORIBOSYLAMINE--GLYCINE LIGASE"/>
    <property type="match status" value="1"/>
</dbReference>
<dbReference type="Proteomes" id="UP000266178">
    <property type="component" value="Unassembled WGS sequence"/>
</dbReference>
<dbReference type="HAMAP" id="MF_00138">
    <property type="entry name" value="GARS"/>
    <property type="match status" value="1"/>
</dbReference>
<dbReference type="InterPro" id="IPR000115">
    <property type="entry name" value="PRibGlycinamide_synth"/>
</dbReference>
<evidence type="ECO:0000256" key="4">
    <source>
        <dbReference type="ARBA" id="ARBA00013255"/>
    </source>
</evidence>
<evidence type="ECO:0000259" key="14">
    <source>
        <dbReference type="PROSITE" id="PS50975"/>
    </source>
</evidence>
<evidence type="ECO:0000256" key="1">
    <source>
        <dbReference type="ARBA" id="ARBA00001936"/>
    </source>
</evidence>
<dbReference type="InterPro" id="IPR020562">
    <property type="entry name" value="PRibGlycinamide_synth_N"/>
</dbReference>
<dbReference type="Pfam" id="PF01071">
    <property type="entry name" value="GARS_A"/>
    <property type="match status" value="1"/>
</dbReference>
<dbReference type="InterPro" id="IPR013815">
    <property type="entry name" value="ATP_grasp_subdomain_1"/>
</dbReference>
<evidence type="ECO:0000256" key="9">
    <source>
        <dbReference type="ARBA" id="ARBA00038345"/>
    </source>
</evidence>
<dbReference type="UniPathway" id="UPA00074">
    <property type="reaction ID" value="UER00125"/>
</dbReference>
<evidence type="ECO:0000256" key="8">
    <source>
        <dbReference type="ARBA" id="ARBA00022840"/>
    </source>
</evidence>
<evidence type="ECO:0000256" key="2">
    <source>
        <dbReference type="ARBA" id="ARBA00001946"/>
    </source>
</evidence>
<sequence length="377" mass="40128">MAEWARLIPWDGEVHHLAEWALQEGIELTLVGPEGPLVEGIADAFAQRGLRVFGPTQRAAMIEGSKSFAKDLMRRYGIPTAQYRSFTEPLEALEYLETQGAPIVVKDSGLAAGKGVTVATTLHQAKQAALNILSGPEPGEIVVEEFLSGPEVTVLAVTDGVSIKPLLPSQDHKRLGDGDTGPMTGGMGAVCPYPLPPQTLAQIEAEVLRPLLEGLRSEGVLYQGVIYAGLMLTAGGPKVLEFNARFGDPEAQAILPLLQTDLIELALATVEGRLGGLELVWHPGAAVCVVMAAPGYPNDPQKGLPLQLPAQAPEGVLYFQAGTRQDPNGLITAGGRVLNVVGVGDTLAQALDRAYQGVGAVRFERAQYRWDIGRKLR</sequence>
<dbReference type="AlphaFoldDB" id="A0A399F747"/>
<accession>A0A399F747</accession>
<dbReference type="Pfam" id="PF02843">
    <property type="entry name" value="GARS_C"/>
    <property type="match status" value="1"/>
</dbReference>
<evidence type="ECO:0000256" key="6">
    <source>
        <dbReference type="ARBA" id="ARBA00022741"/>
    </source>
</evidence>
<dbReference type="PANTHER" id="PTHR43472:SF1">
    <property type="entry name" value="PHOSPHORIBOSYLAMINE--GLYCINE LIGASE, CHLOROPLASTIC"/>
    <property type="match status" value="1"/>
</dbReference>
<evidence type="ECO:0000256" key="3">
    <source>
        <dbReference type="ARBA" id="ARBA00005174"/>
    </source>
</evidence>
<comment type="pathway">
    <text evidence="3 12">Purine metabolism; IMP biosynthesis via de novo pathway; N(1)-(5-phospho-D-ribosyl)glycinamide from 5-phospho-alpha-D-ribose 1-diphosphate: step 2/2.</text>
</comment>
<dbReference type="InterPro" id="IPR016185">
    <property type="entry name" value="PreATP-grasp_dom_sf"/>
</dbReference>
<proteinExistence type="inferred from homology"/>
<dbReference type="GO" id="GO:0009113">
    <property type="term" value="P:purine nucleobase biosynthetic process"/>
    <property type="evidence" value="ECO:0007669"/>
    <property type="project" value="InterPro"/>
</dbReference>
<evidence type="ECO:0000313" key="16">
    <source>
        <dbReference type="Proteomes" id="UP000266178"/>
    </source>
</evidence>
<evidence type="ECO:0000313" key="15">
    <source>
        <dbReference type="EMBL" id="RIH92484.1"/>
    </source>
</evidence>
<evidence type="ECO:0000256" key="7">
    <source>
        <dbReference type="ARBA" id="ARBA00022755"/>
    </source>
</evidence>